<reference evidence="1" key="1">
    <citation type="journal article" date="2021" name="Proc. Natl. Acad. Sci. U.S.A.">
        <title>A Catalog of Tens of Thousands of Viruses from Human Metagenomes Reveals Hidden Associations with Chronic Diseases.</title>
        <authorList>
            <person name="Tisza M.J."/>
            <person name="Buck C.B."/>
        </authorList>
    </citation>
    <scope>NUCLEOTIDE SEQUENCE</scope>
    <source>
        <strain evidence="1">CtsBB38</strain>
    </source>
</reference>
<sequence length="36" mass="3995">MAAQTSTHNITPFLFYPGIGADSARGFYFKKNKKVS</sequence>
<proteinExistence type="predicted"/>
<accession>A0A8S5MWA5</accession>
<evidence type="ECO:0000313" key="1">
    <source>
        <dbReference type="EMBL" id="DAD86432.1"/>
    </source>
</evidence>
<name>A0A8S5MWA5_9CAUD</name>
<dbReference type="EMBL" id="BK014999">
    <property type="protein sequence ID" value="DAD86432.1"/>
    <property type="molecule type" value="Genomic_DNA"/>
</dbReference>
<protein>
    <submittedName>
        <fullName evidence="1">Uncharacterized protein</fullName>
    </submittedName>
</protein>
<organism evidence="1">
    <name type="scientific">Siphoviridae sp. ctsBB38</name>
    <dbReference type="NCBI Taxonomy" id="2826482"/>
    <lineage>
        <taxon>Viruses</taxon>
        <taxon>Duplodnaviria</taxon>
        <taxon>Heunggongvirae</taxon>
        <taxon>Uroviricota</taxon>
        <taxon>Caudoviricetes</taxon>
    </lineage>
</organism>